<evidence type="ECO:0000313" key="8">
    <source>
        <dbReference type="EMBL" id="RLY93862.1"/>
    </source>
</evidence>
<organism evidence="8 9">
    <name type="scientific">Kocuria tytonicola</name>
    <dbReference type="NCBI Taxonomy" id="2055946"/>
    <lineage>
        <taxon>Bacteria</taxon>
        <taxon>Bacillati</taxon>
        <taxon>Actinomycetota</taxon>
        <taxon>Actinomycetes</taxon>
        <taxon>Micrococcales</taxon>
        <taxon>Micrococcaceae</taxon>
        <taxon>Kocuria</taxon>
    </lineage>
</organism>
<dbReference type="PRINTS" id="PR00038">
    <property type="entry name" value="HTHLUXR"/>
</dbReference>
<dbReference type="InterPro" id="IPR011006">
    <property type="entry name" value="CheY-like_superfamily"/>
</dbReference>
<keyword evidence="9" id="KW-1185">Reference proteome</keyword>
<dbReference type="SMART" id="SM00448">
    <property type="entry name" value="REC"/>
    <property type="match status" value="1"/>
</dbReference>
<evidence type="ECO:0000259" key="6">
    <source>
        <dbReference type="PROSITE" id="PS50043"/>
    </source>
</evidence>
<dbReference type="EMBL" id="RDEX01000001">
    <property type="protein sequence ID" value="RLY93862.1"/>
    <property type="molecule type" value="Genomic_DNA"/>
</dbReference>
<dbReference type="InterPro" id="IPR001789">
    <property type="entry name" value="Sig_transdc_resp-reg_receiver"/>
</dbReference>
<dbReference type="PROSITE" id="PS00622">
    <property type="entry name" value="HTH_LUXR_1"/>
    <property type="match status" value="1"/>
</dbReference>
<keyword evidence="4" id="KW-0804">Transcription</keyword>
<reference evidence="8 9" key="1">
    <citation type="submission" date="2018-10" db="EMBL/GenBank/DDBJ databases">
        <title>Kocuria tytonicola, new bacteria from the preen glands of American barn owls (Tyto furcata).</title>
        <authorList>
            <person name="Braun M.S."/>
            <person name="Wang E."/>
            <person name="Zimmermann S."/>
            <person name="Boutin S."/>
            <person name="Wagner H."/>
            <person name="Wink M."/>
        </authorList>
    </citation>
    <scope>NUCLEOTIDE SEQUENCE [LARGE SCALE GENOMIC DNA]</scope>
    <source>
        <strain evidence="8 9">473</strain>
    </source>
</reference>
<dbReference type="Proteomes" id="UP000277871">
    <property type="component" value="Unassembled WGS sequence"/>
</dbReference>
<dbReference type="Gene3D" id="3.40.50.2300">
    <property type="match status" value="1"/>
</dbReference>
<keyword evidence="1 5" id="KW-0597">Phosphoprotein</keyword>
<feature type="domain" description="Response regulatory" evidence="7">
    <location>
        <begin position="4"/>
        <end position="120"/>
    </location>
</feature>
<dbReference type="SMART" id="SM00421">
    <property type="entry name" value="HTH_LUXR"/>
    <property type="match status" value="1"/>
</dbReference>
<dbReference type="CDD" id="cd17535">
    <property type="entry name" value="REC_NarL-like"/>
    <property type="match status" value="1"/>
</dbReference>
<dbReference type="PANTHER" id="PTHR43214">
    <property type="entry name" value="TWO-COMPONENT RESPONSE REGULATOR"/>
    <property type="match status" value="1"/>
</dbReference>
<dbReference type="GO" id="GO:0006355">
    <property type="term" value="P:regulation of DNA-templated transcription"/>
    <property type="evidence" value="ECO:0007669"/>
    <property type="project" value="InterPro"/>
</dbReference>
<name>A0A3L9LBP4_9MICC</name>
<dbReference type="InterPro" id="IPR000792">
    <property type="entry name" value="Tscrpt_reg_LuxR_C"/>
</dbReference>
<evidence type="ECO:0000256" key="4">
    <source>
        <dbReference type="ARBA" id="ARBA00023163"/>
    </source>
</evidence>
<keyword evidence="2" id="KW-0805">Transcription regulation</keyword>
<accession>A0A3L9LBP4</accession>
<protein>
    <submittedName>
        <fullName evidence="8">DNA-binding response regulator</fullName>
    </submittedName>
</protein>
<evidence type="ECO:0000256" key="3">
    <source>
        <dbReference type="ARBA" id="ARBA00023125"/>
    </source>
</evidence>
<dbReference type="CDD" id="cd06170">
    <property type="entry name" value="LuxR_C_like"/>
    <property type="match status" value="1"/>
</dbReference>
<evidence type="ECO:0000256" key="5">
    <source>
        <dbReference type="PROSITE-ProRule" id="PRU00169"/>
    </source>
</evidence>
<feature type="domain" description="HTH luxR-type" evidence="6">
    <location>
        <begin position="148"/>
        <end position="213"/>
    </location>
</feature>
<dbReference type="GO" id="GO:0000160">
    <property type="term" value="P:phosphorelay signal transduction system"/>
    <property type="evidence" value="ECO:0007669"/>
    <property type="project" value="InterPro"/>
</dbReference>
<evidence type="ECO:0000313" key="9">
    <source>
        <dbReference type="Proteomes" id="UP000277871"/>
    </source>
</evidence>
<evidence type="ECO:0000256" key="1">
    <source>
        <dbReference type="ARBA" id="ARBA00022553"/>
    </source>
</evidence>
<dbReference type="Pfam" id="PF00072">
    <property type="entry name" value="Response_reg"/>
    <property type="match status" value="1"/>
</dbReference>
<keyword evidence="3 8" id="KW-0238">DNA-binding</keyword>
<feature type="modified residue" description="4-aspartylphosphate" evidence="5">
    <location>
        <position position="55"/>
    </location>
</feature>
<sequence>MTIRVMLVDDNADTRSGFAMTLSAEPDLSIIAEAADGQEAIGVAIGAEPDVILMDVRMPRMDGIEATRRITAAAVSPRVLILTTYDLDRYAFDGLAAGASGFLLKDATPDQLAAAVRAVHEGDAVVTPRITRRMLEEGHRPIPAGTTSDSGFAALTPRERDIARAIAEGLTNAEIAERFFLTGGTVKTYINRILRKLGARDRVEIVIRGLRAGLV</sequence>
<dbReference type="AlphaFoldDB" id="A0A3L9LBP4"/>
<dbReference type="PANTHER" id="PTHR43214:SF24">
    <property type="entry name" value="TRANSCRIPTIONAL REGULATORY PROTEIN NARL-RELATED"/>
    <property type="match status" value="1"/>
</dbReference>
<dbReference type="InterPro" id="IPR058245">
    <property type="entry name" value="NreC/VraR/RcsB-like_REC"/>
</dbReference>
<dbReference type="PROSITE" id="PS50110">
    <property type="entry name" value="RESPONSE_REGULATORY"/>
    <property type="match status" value="1"/>
</dbReference>
<dbReference type="InterPro" id="IPR039420">
    <property type="entry name" value="WalR-like"/>
</dbReference>
<dbReference type="SUPFAM" id="SSF46894">
    <property type="entry name" value="C-terminal effector domain of the bipartite response regulators"/>
    <property type="match status" value="1"/>
</dbReference>
<evidence type="ECO:0000259" key="7">
    <source>
        <dbReference type="PROSITE" id="PS50110"/>
    </source>
</evidence>
<gene>
    <name evidence="8" type="ORF">EAE32_01020</name>
</gene>
<proteinExistence type="predicted"/>
<dbReference type="InterPro" id="IPR016032">
    <property type="entry name" value="Sig_transdc_resp-reg_C-effctor"/>
</dbReference>
<evidence type="ECO:0000256" key="2">
    <source>
        <dbReference type="ARBA" id="ARBA00023015"/>
    </source>
</evidence>
<dbReference type="Pfam" id="PF00196">
    <property type="entry name" value="GerE"/>
    <property type="match status" value="1"/>
</dbReference>
<dbReference type="GO" id="GO:0003677">
    <property type="term" value="F:DNA binding"/>
    <property type="evidence" value="ECO:0007669"/>
    <property type="project" value="UniProtKB-KW"/>
</dbReference>
<comment type="caution">
    <text evidence="8">The sequence shown here is derived from an EMBL/GenBank/DDBJ whole genome shotgun (WGS) entry which is preliminary data.</text>
</comment>
<dbReference type="PROSITE" id="PS50043">
    <property type="entry name" value="HTH_LUXR_2"/>
    <property type="match status" value="1"/>
</dbReference>
<dbReference type="SUPFAM" id="SSF52172">
    <property type="entry name" value="CheY-like"/>
    <property type="match status" value="1"/>
</dbReference>